<dbReference type="SUPFAM" id="SSF50978">
    <property type="entry name" value="WD40 repeat-like"/>
    <property type="match status" value="1"/>
</dbReference>
<sequence length="1276" mass="135408">MLSDLGINACNADRSGSEDGASESFSAYASSPLTFRSCWGFSAASRQAAAVVPVFSRSALRFETLQDYMVVYCLGSWCIVRGPSVGAEAERDRALPTGFVHLTSVSDPKLNKRDASQSRNATTALRSAPTGSPPQGWSSPTYTERVFQRHCNKVNLLAYSHALNLCFSAEQQTASKGAGPLPVCRLWSPHTLEEVALVQLPSRHDVMAAHFSHNGSLLFLLLSDPQHSLAVYFHVSQVVQRQLSGDANSQSPAELPVLQATHVTPCTRSLLNGLTLESMARSGGQGSFNRGRSRWRCASGVPANNLYEGEAQSGNPSRHSSGEGALIRFATFGLGHLRLWCVNSERPSQLPSHKSLCISRLGGDRSQTGSPPEATACSFLPSGDIIAALADRRIVVFRGLAPLRSVSMPSCSSKIVLLQPLQKSLLLLVAQEGLVQLLPLTALASKNNGSAPQAMSATSGSSSSGVCTQNSQRVGQVGAARPNTATGSTVSQRFPLKQQTAQRRQQGAGIAATPRTLGRLRSPAPRSPAAAAPFATGSVHAPTRTPRSTYGDSVGRPWSSCNRPLSLSRSSSAAGSRRGFARGLSKTATLHRSPSAVSRTSTRSSICRNSPQGGQQQKCLSKKQQSGTLQRAEAALSTLRELRPKRSLTTQQVAVRHLHNKRDNGGSLWLPLHSSQVVAAYWCEPLLLLSTRTQIMLLDALHLSEEASLVLQDRPLGSLDVSALLSLPASFLPAEASLPLAQPNQNPAQELQHQQVLQLPPESSSVVVTGGRCCVGGELRLWEFHSNSRSTLPFYFKSPITAVAAAATKGEAQGLIAAGTEEGNVVLLALQQNAQGVLEPPLVSLDRQITPRCISALGLDGGRGIMAVASTAGHDQLLVTGPNAPPSVFSIPEGRLLVSSLTEDAKALDSFAPLSLPAPLVIGPEGASRSSDDALHVVLHETFAKGSRSLRVLPAPMLLTACIGSSKLCLAYESERRILLGMQVPCSISKQQQAPQELSQLTENTTSEGAESVKPGGPACAGQQKPIQTSRFHRGAGLASLFRDLGRFPRSGSRICAPAANPSMHYHSQLSWNSDAPSETPEAKCSEDSVIQFASVKLPHGSPPTALLYYTEVDPYDVPPEAKARQREPSVNFLSLAAEGYILSWSYNVSHCSTDAAEPLSTAYNPECPIPTSHTNNSKRESEQPIQPCCRDGKGNLYSTNEALLPECVQTSSAISLPDKNSIDQAGFASGTCYNSQVPTGTVGGHPKEVQHAGSATSPLPPASAASCDDSTQERA</sequence>
<proteinExistence type="predicted"/>
<dbReference type="Gene3D" id="2.130.10.10">
    <property type="entry name" value="YVTN repeat-like/Quinoprotein amine dehydrogenase"/>
    <property type="match status" value="1"/>
</dbReference>
<feature type="region of interest" description="Disordered" evidence="1">
    <location>
        <begin position="108"/>
        <end position="139"/>
    </location>
</feature>
<dbReference type="VEuPathDB" id="ToxoDB:EPH_0004370"/>
<feature type="compositionally biased region" description="Low complexity" evidence="1">
    <location>
        <begin position="521"/>
        <end position="533"/>
    </location>
</feature>
<feature type="region of interest" description="Disordered" evidence="1">
    <location>
        <begin position="995"/>
        <end position="1027"/>
    </location>
</feature>
<dbReference type="Proteomes" id="UP000018201">
    <property type="component" value="Unassembled WGS sequence"/>
</dbReference>
<reference evidence="2" key="1">
    <citation type="submission" date="2013-10" db="EMBL/GenBank/DDBJ databases">
        <title>Genomic analysis of the causative agents of coccidiosis in chickens.</title>
        <authorList>
            <person name="Reid A.J."/>
            <person name="Blake D."/>
            <person name="Billington K."/>
            <person name="Browne H."/>
            <person name="Dunn M."/>
            <person name="Hung S."/>
            <person name="Kawahara F."/>
            <person name="Miranda-Saavedra D."/>
            <person name="Mourier T."/>
            <person name="Nagra H."/>
            <person name="Otto T.D."/>
            <person name="Rawlings N."/>
            <person name="Sanchez A."/>
            <person name="Sanders M."/>
            <person name="Subramaniam C."/>
            <person name="Tay Y."/>
            <person name="Dear P."/>
            <person name="Doerig C."/>
            <person name="Gruber A."/>
            <person name="Parkinson J."/>
            <person name="Shirley M."/>
            <person name="Wan K.L."/>
            <person name="Berriman M."/>
            <person name="Tomley F."/>
            <person name="Pain A."/>
        </authorList>
    </citation>
    <scope>NUCLEOTIDE SEQUENCE [LARGE SCALE GENOMIC DNA]</scope>
    <source>
        <strain evidence="2">Houghton</strain>
    </source>
</reference>
<feature type="compositionally biased region" description="Polar residues" evidence="1">
    <location>
        <begin position="995"/>
        <end position="1009"/>
    </location>
</feature>
<evidence type="ECO:0000313" key="2">
    <source>
        <dbReference type="EMBL" id="CDI75145.1"/>
    </source>
</evidence>
<evidence type="ECO:0000313" key="3">
    <source>
        <dbReference type="Proteomes" id="UP000018201"/>
    </source>
</evidence>
<accession>U6G4P5</accession>
<dbReference type="InterPro" id="IPR036322">
    <property type="entry name" value="WD40_repeat_dom_sf"/>
</dbReference>
<feature type="compositionally biased region" description="Low complexity" evidence="1">
    <location>
        <begin position="612"/>
        <end position="626"/>
    </location>
</feature>
<dbReference type="EMBL" id="HG690749">
    <property type="protein sequence ID" value="CDI75145.1"/>
    <property type="molecule type" value="Genomic_DNA"/>
</dbReference>
<feature type="region of interest" description="Disordered" evidence="1">
    <location>
        <begin position="1238"/>
        <end position="1276"/>
    </location>
</feature>
<feature type="compositionally biased region" description="Low complexity" evidence="1">
    <location>
        <begin position="559"/>
        <end position="585"/>
    </location>
</feature>
<dbReference type="AlphaFoldDB" id="U6G4P5"/>
<feature type="compositionally biased region" description="Polar residues" evidence="1">
    <location>
        <begin position="483"/>
        <end position="492"/>
    </location>
</feature>
<evidence type="ECO:0000256" key="1">
    <source>
        <dbReference type="SAM" id="MobiDB-lite"/>
    </source>
</evidence>
<feature type="compositionally biased region" description="Low complexity" evidence="1">
    <location>
        <begin position="498"/>
        <end position="513"/>
    </location>
</feature>
<reference evidence="2" key="2">
    <citation type="submission" date="2013-10" db="EMBL/GenBank/DDBJ databases">
        <authorList>
            <person name="Aslett M."/>
        </authorList>
    </citation>
    <scope>NUCLEOTIDE SEQUENCE [LARGE SCALE GENOMIC DNA]</scope>
    <source>
        <strain evidence="2">Houghton</strain>
    </source>
</reference>
<feature type="compositionally biased region" description="Low complexity" evidence="1">
    <location>
        <begin position="1255"/>
        <end position="1267"/>
    </location>
</feature>
<organism evidence="2 3">
    <name type="scientific">Eimeria praecox</name>
    <dbReference type="NCBI Taxonomy" id="51316"/>
    <lineage>
        <taxon>Eukaryota</taxon>
        <taxon>Sar</taxon>
        <taxon>Alveolata</taxon>
        <taxon>Apicomplexa</taxon>
        <taxon>Conoidasida</taxon>
        <taxon>Coccidia</taxon>
        <taxon>Eucoccidiorida</taxon>
        <taxon>Eimeriorina</taxon>
        <taxon>Eimeriidae</taxon>
        <taxon>Eimeria</taxon>
    </lineage>
</organism>
<feature type="compositionally biased region" description="Polar residues" evidence="1">
    <location>
        <begin position="586"/>
        <end position="611"/>
    </location>
</feature>
<name>U6G4P5_9EIME</name>
<gene>
    <name evidence="2" type="ORF">EPH_0004370</name>
</gene>
<feature type="compositionally biased region" description="Polar residues" evidence="1">
    <location>
        <begin position="117"/>
        <end position="139"/>
    </location>
</feature>
<feature type="region of interest" description="Disordered" evidence="1">
    <location>
        <begin position="448"/>
        <end position="626"/>
    </location>
</feature>
<feature type="compositionally biased region" description="Polar residues" evidence="1">
    <location>
        <begin position="448"/>
        <end position="458"/>
    </location>
</feature>
<keyword evidence="3" id="KW-1185">Reference proteome</keyword>
<dbReference type="InterPro" id="IPR015943">
    <property type="entry name" value="WD40/YVTN_repeat-like_dom_sf"/>
</dbReference>
<protein>
    <submittedName>
        <fullName evidence="2">Uncharacterized protein</fullName>
    </submittedName>
</protein>
<dbReference type="OrthoDB" id="345815at2759"/>